<dbReference type="Gene3D" id="3.40.1180.10">
    <property type="entry name" value="Decaprenyl diphosphate synthase-like"/>
    <property type="match status" value="1"/>
</dbReference>
<dbReference type="GO" id="GO:0005811">
    <property type="term" value="C:lipid droplet"/>
    <property type="evidence" value="ECO:0007669"/>
    <property type="project" value="TreeGrafter"/>
</dbReference>
<keyword evidence="5" id="KW-1185">Reference proteome</keyword>
<evidence type="ECO:0000256" key="3">
    <source>
        <dbReference type="RuleBase" id="RU363018"/>
    </source>
</evidence>
<organism evidence="4 5">
    <name type="scientific">Penicillium olsonii</name>
    <dbReference type="NCBI Taxonomy" id="99116"/>
    <lineage>
        <taxon>Eukaryota</taxon>
        <taxon>Fungi</taxon>
        <taxon>Dikarya</taxon>
        <taxon>Ascomycota</taxon>
        <taxon>Pezizomycotina</taxon>
        <taxon>Eurotiomycetes</taxon>
        <taxon>Eurotiomycetidae</taxon>
        <taxon>Eurotiales</taxon>
        <taxon>Aspergillaceae</taxon>
        <taxon>Penicillium</taxon>
    </lineage>
</organism>
<evidence type="ECO:0000313" key="4">
    <source>
        <dbReference type="EMBL" id="CAG7948223.1"/>
    </source>
</evidence>
<reference evidence="4" key="1">
    <citation type="submission" date="2021-07" db="EMBL/GenBank/DDBJ databases">
        <authorList>
            <person name="Branca A.L. A."/>
        </authorList>
    </citation>
    <scope>NUCLEOTIDE SEQUENCE</scope>
</reference>
<name>A0A9W4MMA2_PENOL</name>
<dbReference type="GO" id="GO:0016020">
    <property type="term" value="C:membrane"/>
    <property type="evidence" value="ECO:0007669"/>
    <property type="project" value="TreeGrafter"/>
</dbReference>
<dbReference type="InterPro" id="IPR018520">
    <property type="entry name" value="UPP_synth-like_CS"/>
</dbReference>
<comment type="similarity">
    <text evidence="1 3">Belongs to the UPP synthase family.</text>
</comment>
<dbReference type="HAMAP" id="MF_01139">
    <property type="entry name" value="ISPT"/>
    <property type="match status" value="1"/>
</dbReference>
<dbReference type="InterPro" id="IPR036424">
    <property type="entry name" value="UPP_synth-like_sf"/>
</dbReference>
<evidence type="ECO:0000256" key="2">
    <source>
        <dbReference type="ARBA" id="ARBA00022679"/>
    </source>
</evidence>
<dbReference type="PANTHER" id="PTHR10291">
    <property type="entry name" value="DEHYDRODOLICHYL DIPHOSPHATE SYNTHASE FAMILY MEMBER"/>
    <property type="match status" value="1"/>
</dbReference>
<accession>A0A9W4MMA2</accession>
<dbReference type="NCBIfam" id="TIGR00055">
    <property type="entry name" value="uppS"/>
    <property type="match status" value="1"/>
</dbReference>
<dbReference type="GO" id="GO:0016094">
    <property type="term" value="P:polyprenol biosynthetic process"/>
    <property type="evidence" value="ECO:0007669"/>
    <property type="project" value="TreeGrafter"/>
</dbReference>
<sequence length="268" mass="30570">MVDAMIFIHLFYRILTSLLLYINDFITETLKEGPIPRHVAFIMDGNRRYAKQNSVTVAEGHSAGASTLKQNLDQCFTLGIEVISLYAFSLENFKRPQEQVDTLMRLLESSLLQIHGPNTFVEKHDVQIRVVGRLELLDENVLSAIARTMDATKDNKGKVLNICVAYTGRDEIATAIRDTVFGCGSPAKIKESSLTDNMFMEVPVDLMIRTSGVYRLSDFMLWQCHQYTPIEVVERNWPDFGKVDMGVILLRWQRRRNRVLISSTEGHI</sequence>
<keyword evidence="2 3" id="KW-0808">Transferase</keyword>
<dbReference type="PROSITE" id="PS01066">
    <property type="entry name" value="UPP_SYNTHASE"/>
    <property type="match status" value="1"/>
</dbReference>
<evidence type="ECO:0000313" key="5">
    <source>
        <dbReference type="Proteomes" id="UP001153618"/>
    </source>
</evidence>
<dbReference type="OrthoDB" id="4173905at2759"/>
<evidence type="ECO:0000256" key="1">
    <source>
        <dbReference type="ARBA" id="ARBA00005432"/>
    </source>
</evidence>
<dbReference type="AlphaFoldDB" id="A0A9W4MMA2"/>
<dbReference type="SUPFAM" id="SSF64005">
    <property type="entry name" value="Undecaprenyl diphosphate synthase"/>
    <property type="match status" value="1"/>
</dbReference>
<dbReference type="GO" id="GO:1904423">
    <property type="term" value="C:dehydrodolichyl diphosphate synthase complex"/>
    <property type="evidence" value="ECO:0007669"/>
    <property type="project" value="TreeGrafter"/>
</dbReference>
<dbReference type="CDD" id="cd00475">
    <property type="entry name" value="Cis_IPPS"/>
    <property type="match status" value="1"/>
</dbReference>
<dbReference type="InterPro" id="IPR001441">
    <property type="entry name" value="UPP_synth-like"/>
</dbReference>
<dbReference type="EC" id="2.5.1.-" evidence="3"/>
<dbReference type="GO" id="GO:0045547">
    <property type="term" value="F:ditrans,polycis-polyprenyl diphosphate synthase [(2E,6E)-farnesyl diphosphate specific] activity"/>
    <property type="evidence" value="ECO:0007669"/>
    <property type="project" value="TreeGrafter"/>
</dbReference>
<dbReference type="EMBL" id="CAJVOS010000007">
    <property type="protein sequence ID" value="CAG7948223.1"/>
    <property type="molecule type" value="Genomic_DNA"/>
</dbReference>
<protein>
    <recommendedName>
        <fullName evidence="3">Alkyl transferase</fullName>
        <ecNumber evidence="3">2.5.1.-</ecNumber>
    </recommendedName>
</protein>
<dbReference type="Proteomes" id="UP001153618">
    <property type="component" value="Unassembled WGS sequence"/>
</dbReference>
<proteinExistence type="inferred from homology"/>
<dbReference type="PANTHER" id="PTHR10291:SF43">
    <property type="entry name" value="DEHYDRODOLICHYL DIPHOSPHATE SYNTHASE COMPLEX SUBUNIT DHDDS"/>
    <property type="match status" value="1"/>
</dbReference>
<dbReference type="GO" id="GO:0005783">
    <property type="term" value="C:endoplasmic reticulum"/>
    <property type="evidence" value="ECO:0007669"/>
    <property type="project" value="TreeGrafter"/>
</dbReference>
<comment type="caution">
    <text evidence="4">The sequence shown here is derived from an EMBL/GenBank/DDBJ whole genome shotgun (WGS) entry which is preliminary data.</text>
</comment>
<dbReference type="Pfam" id="PF01255">
    <property type="entry name" value="Prenyltransf"/>
    <property type="match status" value="1"/>
</dbReference>
<gene>
    <name evidence="4" type="ORF">POLS_LOCUS368</name>
</gene>